<proteinExistence type="predicted"/>
<organism evidence="2 3">
    <name type="scientific">Rhizobium bangladeshense</name>
    <dbReference type="NCBI Taxonomy" id="1138189"/>
    <lineage>
        <taxon>Bacteria</taxon>
        <taxon>Pseudomonadati</taxon>
        <taxon>Pseudomonadota</taxon>
        <taxon>Alphaproteobacteria</taxon>
        <taxon>Hyphomicrobiales</taxon>
        <taxon>Rhizobiaceae</taxon>
        <taxon>Rhizobium/Agrobacterium group</taxon>
        <taxon>Rhizobium</taxon>
    </lineage>
</organism>
<keyword evidence="3" id="KW-1185">Reference proteome</keyword>
<keyword evidence="1" id="KW-0732">Signal</keyword>
<reference evidence="2 3" key="1">
    <citation type="submission" date="2020-06" db="EMBL/GenBank/DDBJ databases">
        <title>Global-level population genomics: horizontal gene transfer, symbiosis and evolution in Rhizobia.</title>
        <authorList>
            <person name="Gai Y."/>
        </authorList>
    </citation>
    <scope>NUCLEOTIDE SEQUENCE [LARGE SCALE GENOMIC DNA]</scope>
    <source>
        <strain evidence="2 3">PLR6_1b</strain>
    </source>
</reference>
<protein>
    <submittedName>
        <fullName evidence="2">Uncharacterized protein</fullName>
    </submittedName>
</protein>
<evidence type="ECO:0000256" key="1">
    <source>
        <dbReference type="SAM" id="SignalP"/>
    </source>
</evidence>
<feature type="signal peptide" evidence="1">
    <location>
        <begin position="1"/>
        <end position="22"/>
    </location>
</feature>
<dbReference type="RefSeq" id="WP_221095801.1">
    <property type="nucleotide sequence ID" value="NZ_JABDWX010000023.1"/>
</dbReference>
<gene>
    <name evidence="2" type="ORF">HJA87_30195</name>
</gene>
<evidence type="ECO:0000313" key="3">
    <source>
        <dbReference type="Proteomes" id="UP000720124"/>
    </source>
</evidence>
<sequence>MSRMKKISGFVLLFSAFCCSYASETLADVATHQALTLYGNATLSGLCRHLGINRQMVCRLSDIPDVSLAFNDAAPLHIEVRTPTCEGNSVLDGEWPYNLNVAAGQPETVCNVEIYENYVERLNAQSEIMGCEDSFQDAFFLNRIGARAAYIYIQQCKLNADSAPTVAE</sequence>
<accession>A0ABS7LRT2</accession>
<comment type="caution">
    <text evidence="2">The sequence shown here is derived from an EMBL/GenBank/DDBJ whole genome shotgun (WGS) entry which is preliminary data.</text>
</comment>
<dbReference type="EMBL" id="JABTXI010000018">
    <property type="protein sequence ID" value="MBY3594109.1"/>
    <property type="molecule type" value="Genomic_DNA"/>
</dbReference>
<feature type="chain" id="PRO_5045993885" evidence="1">
    <location>
        <begin position="23"/>
        <end position="168"/>
    </location>
</feature>
<name>A0ABS7LRT2_9HYPH</name>
<evidence type="ECO:0000313" key="2">
    <source>
        <dbReference type="EMBL" id="MBY3594109.1"/>
    </source>
</evidence>
<dbReference type="Proteomes" id="UP000720124">
    <property type="component" value="Unassembled WGS sequence"/>
</dbReference>